<organism evidence="11 12">
    <name type="scientific">Poriferisphaera corsica</name>
    <dbReference type="NCBI Taxonomy" id="2528020"/>
    <lineage>
        <taxon>Bacteria</taxon>
        <taxon>Pseudomonadati</taxon>
        <taxon>Planctomycetota</taxon>
        <taxon>Phycisphaerae</taxon>
        <taxon>Phycisphaerales</taxon>
        <taxon>Phycisphaeraceae</taxon>
        <taxon>Poriferisphaera</taxon>
    </lineage>
</organism>
<dbReference type="SMART" id="SM00283">
    <property type="entry name" value="MA"/>
    <property type="match status" value="1"/>
</dbReference>
<dbReference type="PROSITE" id="PS50885">
    <property type="entry name" value="HAMP"/>
    <property type="match status" value="1"/>
</dbReference>
<dbReference type="PANTHER" id="PTHR32089">
    <property type="entry name" value="METHYL-ACCEPTING CHEMOTAXIS PROTEIN MCPB"/>
    <property type="match status" value="1"/>
</dbReference>
<dbReference type="GO" id="GO:0007165">
    <property type="term" value="P:signal transduction"/>
    <property type="evidence" value="ECO:0007669"/>
    <property type="project" value="UniProtKB-KW"/>
</dbReference>
<keyword evidence="12" id="KW-1185">Reference proteome</keyword>
<evidence type="ECO:0000256" key="5">
    <source>
        <dbReference type="ARBA" id="ARBA00023224"/>
    </source>
</evidence>
<accession>A0A517YQ31</accession>
<dbReference type="GO" id="GO:0016020">
    <property type="term" value="C:membrane"/>
    <property type="evidence" value="ECO:0007669"/>
    <property type="project" value="UniProtKB-SubCell"/>
</dbReference>
<feature type="domain" description="HAMP" evidence="10">
    <location>
        <begin position="206"/>
        <end position="260"/>
    </location>
</feature>
<dbReference type="RefSeq" id="WP_145073711.1">
    <property type="nucleotide sequence ID" value="NZ_CP036425.1"/>
</dbReference>
<keyword evidence="4 8" id="KW-0472">Membrane</keyword>
<keyword evidence="5 7" id="KW-0807">Transducer</keyword>
<dbReference type="SUPFAM" id="SSF58104">
    <property type="entry name" value="Methyl-accepting chemotaxis protein (MCP) signaling domain"/>
    <property type="match status" value="1"/>
</dbReference>
<dbReference type="InterPro" id="IPR029095">
    <property type="entry name" value="NarX-like_N"/>
</dbReference>
<evidence type="ECO:0000256" key="3">
    <source>
        <dbReference type="ARBA" id="ARBA00022989"/>
    </source>
</evidence>
<dbReference type="EMBL" id="CP036425">
    <property type="protein sequence ID" value="QDU32322.1"/>
    <property type="molecule type" value="Genomic_DNA"/>
</dbReference>
<dbReference type="KEGG" id="pcor:KS4_03540"/>
<dbReference type="Proteomes" id="UP000317369">
    <property type="component" value="Chromosome"/>
</dbReference>
<evidence type="ECO:0000259" key="10">
    <source>
        <dbReference type="PROSITE" id="PS50885"/>
    </source>
</evidence>
<protein>
    <submittedName>
        <fullName evidence="11">Methyl-accepting chemotaxis protein PctB</fullName>
    </submittedName>
</protein>
<dbReference type="OrthoDB" id="9772755at2"/>
<dbReference type="InterPro" id="IPR003660">
    <property type="entry name" value="HAMP_dom"/>
</dbReference>
<proteinExistence type="inferred from homology"/>
<evidence type="ECO:0000313" key="11">
    <source>
        <dbReference type="EMBL" id="QDU32322.1"/>
    </source>
</evidence>
<dbReference type="Pfam" id="PF00672">
    <property type="entry name" value="HAMP"/>
    <property type="match status" value="1"/>
</dbReference>
<reference evidence="11 12" key="1">
    <citation type="submission" date="2019-02" db="EMBL/GenBank/DDBJ databases">
        <title>Deep-cultivation of Planctomycetes and their phenomic and genomic characterization uncovers novel biology.</title>
        <authorList>
            <person name="Wiegand S."/>
            <person name="Jogler M."/>
            <person name="Boedeker C."/>
            <person name="Pinto D."/>
            <person name="Vollmers J."/>
            <person name="Rivas-Marin E."/>
            <person name="Kohn T."/>
            <person name="Peeters S.H."/>
            <person name="Heuer A."/>
            <person name="Rast P."/>
            <person name="Oberbeckmann S."/>
            <person name="Bunk B."/>
            <person name="Jeske O."/>
            <person name="Meyerdierks A."/>
            <person name="Storesund J.E."/>
            <person name="Kallscheuer N."/>
            <person name="Luecker S."/>
            <person name="Lage O.M."/>
            <person name="Pohl T."/>
            <person name="Merkel B.J."/>
            <person name="Hornburger P."/>
            <person name="Mueller R.-W."/>
            <person name="Bruemmer F."/>
            <person name="Labrenz M."/>
            <person name="Spormann A.M."/>
            <person name="Op den Camp H."/>
            <person name="Overmann J."/>
            <person name="Amann R."/>
            <person name="Jetten M.S.M."/>
            <person name="Mascher T."/>
            <person name="Medema M.H."/>
            <person name="Devos D.P."/>
            <person name="Kaster A.-K."/>
            <person name="Ovreas L."/>
            <person name="Rohde M."/>
            <person name="Galperin M.Y."/>
            <person name="Jogler C."/>
        </authorList>
    </citation>
    <scope>NUCLEOTIDE SEQUENCE [LARGE SCALE GENOMIC DNA]</scope>
    <source>
        <strain evidence="11 12">KS4</strain>
    </source>
</reference>
<dbReference type="PRINTS" id="PR00260">
    <property type="entry name" value="CHEMTRNSDUCR"/>
</dbReference>
<dbReference type="Pfam" id="PF13675">
    <property type="entry name" value="PilJ"/>
    <property type="match status" value="1"/>
</dbReference>
<dbReference type="AlphaFoldDB" id="A0A517YQ31"/>
<keyword evidence="2 8" id="KW-0812">Transmembrane</keyword>
<evidence type="ECO:0000256" key="2">
    <source>
        <dbReference type="ARBA" id="ARBA00022692"/>
    </source>
</evidence>
<dbReference type="GO" id="GO:0004888">
    <property type="term" value="F:transmembrane signaling receptor activity"/>
    <property type="evidence" value="ECO:0007669"/>
    <property type="project" value="InterPro"/>
</dbReference>
<evidence type="ECO:0000256" key="6">
    <source>
        <dbReference type="ARBA" id="ARBA00029447"/>
    </source>
</evidence>
<dbReference type="InterPro" id="IPR004089">
    <property type="entry name" value="MCPsignal_dom"/>
</dbReference>
<evidence type="ECO:0000313" key="12">
    <source>
        <dbReference type="Proteomes" id="UP000317369"/>
    </source>
</evidence>
<gene>
    <name evidence="11" type="primary">pctB_1</name>
    <name evidence="11" type="ORF">KS4_03540</name>
</gene>
<dbReference type="GO" id="GO:0006935">
    <property type="term" value="P:chemotaxis"/>
    <property type="evidence" value="ECO:0007669"/>
    <property type="project" value="InterPro"/>
</dbReference>
<evidence type="ECO:0000256" key="1">
    <source>
        <dbReference type="ARBA" id="ARBA00004141"/>
    </source>
</evidence>
<keyword evidence="3 8" id="KW-1133">Transmembrane helix</keyword>
<comment type="subcellular location">
    <subcellularLocation>
        <location evidence="1">Membrane</location>
        <topology evidence="1">Multi-pass membrane protein</topology>
    </subcellularLocation>
</comment>
<dbReference type="InterPro" id="IPR004090">
    <property type="entry name" value="Chemotax_Me-accpt_rcpt"/>
</dbReference>
<sequence length="546" mass="58040">MSIRLRLIGIVFVLVLLQVVTIGATWVVLRGQKADGLQINLAGRQRMLSQRMTKEVLMLVEAKDEKALGAGREMLGGTISLFDRTLNALRDGGETLNGKMEVAVIPAAEDAGVIAALDEGKAMWGPVYAGLKDLSVGAYEVDSEQGRIAIDKVLAENIGLLKVMNKATGAFQKASEAKQAKLNWIQGIAFLSAMGLMWLAYWVVMSGVVKPIGEVVAKIKDIATGSGDLGQRVEVHSKDELGELASEFNELVRKFEEVVLTVNESSDEVAMVASEIAHSSEEMIDGMGRQGEQIGQINRAMDEMTQAVVEVARKSAEAAENASVSGDYAEEGERVVGETIEGMKQIFDVVESGAAGVTQLGEKSEQIGEIVKVINEIADQTNLLALNAAIEAARAGEHGRGFAVVADEVRKLADRTTVATDEIAGAIEMIQGQTEDAVRQMTAGTGQVEMGVEKAGQAGENLQKIVGSTHEVAGMIQSIAAAAEEQSASSEEVGRSVELITEASRETAEGANLTVQSVRQLSEKAAGLRATIENFGLHAKRHEEAA</sequence>
<comment type="similarity">
    <text evidence="6">Belongs to the methyl-accepting chemotaxis (MCP) protein family.</text>
</comment>
<dbReference type="PROSITE" id="PS50111">
    <property type="entry name" value="CHEMOTAXIS_TRANSDUC_2"/>
    <property type="match status" value="1"/>
</dbReference>
<feature type="domain" description="Methyl-accepting transducer" evidence="9">
    <location>
        <begin position="265"/>
        <end position="501"/>
    </location>
</feature>
<name>A0A517YQ31_9BACT</name>
<dbReference type="CDD" id="cd06225">
    <property type="entry name" value="HAMP"/>
    <property type="match status" value="1"/>
</dbReference>
<dbReference type="Pfam" id="PF00015">
    <property type="entry name" value="MCPsignal"/>
    <property type="match status" value="1"/>
</dbReference>
<dbReference type="SMART" id="SM00304">
    <property type="entry name" value="HAMP"/>
    <property type="match status" value="1"/>
</dbReference>
<evidence type="ECO:0000256" key="4">
    <source>
        <dbReference type="ARBA" id="ARBA00023136"/>
    </source>
</evidence>
<evidence type="ECO:0000256" key="7">
    <source>
        <dbReference type="PROSITE-ProRule" id="PRU00284"/>
    </source>
</evidence>
<dbReference type="CDD" id="cd11386">
    <property type="entry name" value="MCP_signal"/>
    <property type="match status" value="1"/>
</dbReference>
<dbReference type="Gene3D" id="1.10.287.950">
    <property type="entry name" value="Methyl-accepting chemotaxis protein"/>
    <property type="match status" value="1"/>
</dbReference>
<dbReference type="FunFam" id="1.10.287.950:FF:000001">
    <property type="entry name" value="Methyl-accepting chemotaxis sensory transducer"/>
    <property type="match status" value="1"/>
</dbReference>
<feature type="transmembrane region" description="Helical" evidence="8">
    <location>
        <begin position="6"/>
        <end position="29"/>
    </location>
</feature>
<evidence type="ECO:0000259" key="9">
    <source>
        <dbReference type="PROSITE" id="PS50111"/>
    </source>
</evidence>
<dbReference type="PANTHER" id="PTHR32089:SF112">
    <property type="entry name" value="LYSOZYME-LIKE PROTEIN-RELATED"/>
    <property type="match status" value="1"/>
</dbReference>
<evidence type="ECO:0000256" key="8">
    <source>
        <dbReference type="SAM" id="Phobius"/>
    </source>
</evidence>